<dbReference type="EMBL" id="JOJR01000241">
    <property type="protein sequence ID" value="RCN41311.1"/>
    <property type="molecule type" value="Genomic_DNA"/>
</dbReference>
<sequence length="62" mass="6864">MAMACVHGLKWPDEEQNHSSLPSEWIRCAKKANSAGQEAGCIDPCVQKFAAFAGFECYRTRS</sequence>
<proteinExistence type="predicted"/>
<accession>A0A368GAB1</accession>
<name>A0A368GAB1_ANCCA</name>
<evidence type="ECO:0000313" key="2">
    <source>
        <dbReference type="Proteomes" id="UP000252519"/>
    </source>
</evidence>
<gene>
    <name evidence="1" type="ORF">ANCCAN_12735</name>
</gene>
<protein>
    <submittedName>
        <fullName evidence="1">Uncharacterized protein</fullName>
    </submittedName>
</protein>
<dbReference type="Proteomes" id="UP000252519">
    <property type="component" value="Unassembled WGS sequence"/>
</dbReference>
<reference evidence="1 2" key="1">
    <citation type="submission" date="2014-10" db="EMBL/GenBank/DDBJ databases">
        <title>Draft genome of the hookworm Ancylostoma caninum.</title>
        <authorList>
            <person name="Mitreva M."/>
        </authorList>
    </citation>
    <scope>NUCLEOTIDE SEQUENCE [LARGE SCALE GENOMIC DNA]</scope>
    <source>
        <strain evidence="1 2">Baltimore</strain>
    </source>
</reference>
<evidence type="ECO:0000313" key="1">
    <source>
        <dbReference type="EMBL" id="RCN41311.1"/>
    </source>
</evidence>
<organism evidence="1 2">
    <name type="scientific">Ancylostoma caninum</name>
    <name type="common">Dog hookworm</name>
    <dbReference type="NCBI Taxonomy" id="29170"/>
    <lineage>
        <taxon>Eukaryota</taxon>
        <taxon>Metazoa</taxon>
        <taxon>Ecdysozoa</taxon>
        <taxon>Nematoda</taxon>
        <taxon>Chromadorea</taxon>
        <taxon>Rhabditida</taxon>
        <taxon>Rhabditina</taxon>
        <taxon>Rhabditomorpha</taxon>
        <taxon>Strongyloidea</taxon>
        <taxon>Ancylostomatidae</taxon>
        <taxon>Ancylostomatinae</taxon>
        <taxon>Ancylostoma</taxon>
    </lineage>
</organism>
<dbReference type="AlphaFoldDB" id="A0A368GAB1"/>
<comment type="caution">
    <text evidence="1">The sequence shown here is derived from an EMBL/GenBank/DDBJ whole genome shotgun (WGS) entry which is preliminary data.</text>
</comment>
<keyword evidence="2" id="KW-1185">Reference proteome</keyword>